<dbReference type="EMBL" id="JFHE01000006">
    <property type="protein sequence ID" value="KDR35594.1"/>
    <property type="molecule type" value="Genomic_DNA"/>
</dbReference>
<reference evidence="5" key="4">
    <citation type="submission" date="2024-05" db="EMBL/GenBank/DDBJ databases">
        <authorList>
            <person name="Sun Q."/>
            <person name="Zhou Y."/>
        </authorList>
    </citation>
    <scope>NUCLEOTIDE SEQUENCE</scope>
    <source>
        <strain evidence="5">CGMCC 1.11013</strain>
    </source>
</reference>
<dbReference type="OrthoDB" id="8732661at2"/>
<keyword evidence="8" id="KW-1185">Reference proteome</keyword>
<dbReference type="FunFam" id="3.40.50.970:FF:000129">
    <property type="entry name" value="Transketolase"/>
    <property type="match status" value="1"/>
</dbReference>
<sequence length="314" mass="33327">MRDYADLRDGAVSALGRLTAAGQDIIVMVADSTSTSKIGPFMKDYPERVINVGIAEQNMVGMAAGLALGGHIVFTANAAPFLVGRANEQVKNDVCYSGTNVKMLGLNAGVAYGPLASTHHAIDDLSIMSGFGNVQIFAPCDEVEVVQMIGYAASFDGPVYIRLDNAKFPVVHDASYRFVPGRPDVLIEGSRVAVIAMGSVVGEALDACETMQKESGMSPTLVNLSSLRPLDQDALAAIIERHDAIVTVEEHSLHGGVGATVAVLMARRQINRPLKMLGITEGEFAKYGTRKGIRRHYGIDAAGIADAIRAQRAN</sequence>
<dbReference type="EMBL" id="BMEG01000007">
    <property type="protein sequence ID" value="GGD82494.1"/>
    <property type="molecule type" value="Genomic_DNA"/>
</dbReference>
<gene>
    <name evidence="6" type="ORF">BG57_27500</name>
    <name evidence="5" type="ORF">GCM10010985_41180</name>
</gene>
<dbReference type="Pfam" id="PF02779">
    <property type="entry name" value="Transket_pyr"/>
    <property type="match status" value="1"/>
</dbReference>
<feature type="domain" description="Transketolase-like pyrimidine-binding" evidence="4">
    <location>
        <begin position="5"/>
        <end position="170"/>
    </location>
</feature>
<evidence type="ECO:0000313" key="8">
    <source>
        <dbReference type="Proteomes" id="UP000597138"/>
    </source>
</evidence>
<dbReference type="SUPFAM" id="SSF52518">
    <property type="entry name" value="Thiamin diphosphate-binding fold (THDP-binding)"/>
    <property type="match status" value="1"/>
</dbReference>
<dbReference type="SMART" id="SM00861">
    <property type="entry name" value="Transket_pyr"/>
    <property type="match status" value="1"/>
</dbReference>
<keyword evidence="3" id="KW-0786">Thiamine pyrophosphate</keyword>
<name>A0A069P6S2_9BURK</name>
<evidence type="ECO:0000259" key="4">
    <source>
        <dbReference type="SMART" id="SM00861"/>
    </source>
</evidence>
<dbReference type="InterPro" id="IPR033248">
    <property type="entry name" value="Transketolase_C"/>
</dbReference>
<dbReference type="Proteomes" id="UP000597138">
    <property type="component" value="Unassembled WGS sequence"/>
</dbReference>
<dbReference type="InterPro" id="IPR009014">
    <property type="entry name" value="Transketo_C/PFOR_II"/>
</dbReference>
<organism evidence="6 7">
    <name type="scientific">Caballeronia grimmiae</name>
    <dbReference type="NCBI Taxonomy" id="1071679"/>
    <lineage>
        <taxon>Bacteria</taxon>
        <taxon>Pseudomonadati</taxon>
        <taxon>Pseudomonadota</taxon>
        <taxon>Betaproteobacteria</taxon>
        <taxon>Burkholderiales</taxon>
        <taxon>Burkholderiaceae</taxon>
        <taxon>Caballeronia</taxon>
    </lineage>
</organism>
<comment type="similarity">
    <text evidence="2">Belongs to the transketolase family.</text>
</comment>
<comment type="cofactor">
    <cofactor evidence="1">
        <name>thiamine diphosphate</name>
        <dbReference type="ChEBI" id="CHEBI:58937"/>
    </cofactor>
</comment>
<dbReference type="Gene3D" id="3.40.50.970">
    <property type="match status" value="1"/>
</dbReference>
<dbReference type="STRING" id="1071679.BG57_27500"/>
<dbReference type="Proteomes" id="UP000027439">
    <property type="component" value="Unassembled WGS sequence"/>
</dbReference>
<protein>
    <submittedName>
        <fullName evidence="6">Transketolase</fullName>
    </submittedName>
</protein>
<evidence type="ECO:0000256" key="3">
    <source>
        <dbReference type="ARBA" id="ARBA00023052"/>
    </source>
</evidence>
<proteinExistence type="inferred from homology"/>
<dbReference type="RefSeq" id="WP_035962562.1">
    <property type="nucleotide sequence ID" value="NZ_BMEG01000007.1"/>
</dbReference>
<dbReference type="Gene3D" id="3.40.50.920">
    <property type="match status" value="1"/>
</dbReference>
<dbReference type="Pfam" id="PF02780">
    <property type="entry name" value="Transketolase_C"/>
    <property type="match status" value="1"/>
</dbReference>
<comment type="caution">
    <text evidence="6">The sequence shown here is derived from an EMBL/GenBank/DDBJ whole genome shotgun (WGS) entry which is preliminary data.</text>
</comment>
<dbReference type="InterPro" id="IPR029061">
    <property type="entry name" value="THDP-binding"/>
</dbReference>
<evidence type="ECO:0000256" key="1">
    <source>
        <dbReference type="ARBA" id="ARBA00001964"/>
    </source>
</evidence>
<evidence type="ECO:0000313" key="7">
    <source>
        <dbReference type="Proteomes" id="UP000027439"/>
    </source>
</evidence>
<dbReference type="AlphaFoldDB" id="A0A069P6S2"/>
<dbReference type="CDD" id="cd07033">
    <property type="entry name" value="TPP_PYR_DXS_TK_like"/>
    <property type="match status" value="1"/>
</dbReference>
<dbReference type="SUPFAM" id="SSF52922">
    <property type="entry name" value="TK C-terminal domain-like"/>
    <property type="match status" value="1"/>
</dbReference>
<reference evidence="5" key="1">
    <citation type="journal article" date="2014" name="Int. J. Syst. Evol. Microbiol.">
        <title>Complete genome of a new Firmicutes species belonging to the dominant human colonic microbiota ('Ruminococcus bicirculans') reveals two chromosomes and a selective capacity to utilize plant glucans.</title>
        <authorList>
            <consortium name="NISC Comparative Sequencing Program"/>
            <person name="Wegmann U."/>
            <person name="Louis P."/>
            <person name="Goesmann A."/>
            <person name="Henrissat B."/>
            <person name="Duncan S.H."/>
            <person name="Flint H.J."/>
        </authorList>
    </citation>
    <scope>NUCLEOTIDE SEQUENCE</scope>
    <source>
        <strain evidence="5">CGMCC 1.11013</strain>
    </source>
</reference>
<evidence type="ECO:0000313" key="6">
    <source>
        <dbReference type="EMBL" id="KDR35594.1"/>
    </source>
</evidence>
<evidence type="ECO:0000256" key="2">
    <source>
        <dbReference type="ARBA" id="ARBA00007131"/>
    </source>
</evidence>
<dbReference type="eggNOG" id="COG3958">
    <property type="taxonomic scope" value="Bacteria"/>
</dbReference>
<dbReference type="InterPro" id="IPR005475">
    <property type="entry name" value="Transketolase-like_Pyr-bd"/>
</dbReference>
<dbReference type="PANTHER" id="PTHR43825:SF1">
    <property type="entry name" value="TRANSKETOLASE-LIKE PYRIMIDINE-BINDING DOMAIN-CONTAINING PROTEIN"/>
    <property type="match status" value="1"/>
</dbReference>
<accession>A0A069P6S2</accession>
<evidence type="ECO:0000313" key="5">
    <source>
        <dbReference type="EMBL" id="GGD82494.1"/>
    </source>
</evidence>
<dbReference type="InterPro" id="IPR051157">
    <property type="entry name" value="PDH/Transketolase"/>
</dbReference>
<dbReference type="PANTHER" id="PTHR43825">
    <property type="entry name" value="PYRUVATE DEHYDROGENASE E1 COMPONENT"/>
    <property type="match status" value="1"/>
</dbReference>
<reference evidence="6 7" key="2">
    <citation type="submission" date="2014-03" db="EMBL/GenBank/DDBJ databases">
        <title>Draft Genome Sequences of Four Burkholderia Strains.</title>
        <authorList>
            <person name="Liu X.Y."/>
            <person name="Li C.X."/>
            <person name="Xu J.H."/>
        </authorList>
    </citation>
    <scope>NUCLEOTIDE SEQUENCE [LARGE SCALE GENOMIC DNA]</scope>
    <source>
        <strain evidence="6 7">R27</strain>
    </source>
</reference>
<reference evidence="8" key="3">
    <citation type="journal article" date="2019" name="Int. J. Syst. Evol. Microbiol.">
        <title>The Global Catalogue of Microorganisms (GCM) 10K type strain sequencing project: providing services to taxonomists for standard genome sequencing and annotation.</title>
        <authorList>
            <consortium name="The Broad Institute Genomics Platform"/>
            <consortium name="The Broad Institute Genome Sequencing Center for Infectious Disease"/>
            <person name="Wu L."/>
            <person name="Ma J."/>
        </authorList>
    </citation>
    <scope>NUCLEOTIDE SEQUENCE [LARGE SCALE GENOMIC DNA]</scope>
    <source>
        <strain evidence="8">CGMCC 1.11013</strain>
    </source>
</reference>